<evidence type="ECO:0000256" key="1">
    <source>
        <dbReference type="SAM" id="MobiDB-lite"/>
    </source>
</evidence>
<dbReference type="AlphaFoldDB" id="A0A7S3L555"/>
<protein>
    <submittedName>
        <fullName evidence="3">Uncharacterized protein</fullName>
    </submittedName>
</protein>
<feature type="compositionally biased region" description="Low complexity" evidence="1">
    <location>
        <begin position="7"/>
        <end position="20"/>
    </location>
</feature>
<evidence type="ECO:0000256" key="2">
    <source>
        <dbReference type="SAM" id="Phobius"/>
    </source>
</evidence>
<proteinExistence type="predicted"/>
<sequence>MLRRGNHSSTGSGHSRTSNSVLPTTVVGGAGAGAGRPTLLTIQGGLSTTRLLRLLGVAVLVIFMVFVSDSLFLSNNLALLASLSYQPPVGPLHFCQVPTLETGDSNDNPLDMPHQCAGPEYTAMTTALHGLAERSDLHERTWGRRRQVAPTHSRTLVLGNADTQQIAYGLACQYQGVIHTINAHTQAIHFAEYNATLVLITDSGDGLVTPSNDGKNATTVDFQTAVEAHTGYALETFHAIIWGLLHDCGIQASACPNTTAQLYFDAADNGFHGRPMLFIGMMADARAEQSLAIRDAIRTHAHKGPRQLWFISGRRYIGQLSKLEGATIYGNGADADNAPKTGKIGHRCNGAQGGHADLIAWDVTEFLYQQLGDNALLENK</sequence>
<keyword evidence="2" id="KW-1133">Transmembrane helix</keyword>
<feature type="region of interest" description="Disordered" evidence="1">
    <location>
        <begin position="1"/>
        <end position="27"/>
    </location>
</feature>
<organism evidence="3">
    <name type="scientific">Amphora coffeiformis</name>
    <dbReference type="NCBI Taxonomy" id="265554"/>
    <lineage>
        <taxon>Eukaryota</taxon>
        <taxon>Sar</taxon>
        <taxon>Stramenopiles</taxon>
        <taxon>Ochrophyta</taxon>
        <taxon>Bacillariophyta</taxon>
        <taxon>Bacillariophyceae</taxon>
        <taxon>Bacillariophycidae</taxon>
        <taxon>Thalassiophysales</taxon>
        <taxon>Catenulaceae</taxon>
        <taxon>Amphora</taxon>
    </lineage>
</organism>
<keyword evidence="2" id="KW-0472">Membrane</keyword>
<feature type="transmembrane region" description="Helical" evidence="2">
    <location>
        <begin position="51"/>
        <end position="73"/>
    </location>
</feature>
<gene>
    <name evidence="3" type="ORF">ACOF00016_LOCUS9552</name>
</gene>
<reference evidence="3" key="1">
    <citation type="submission" date="2021-01" db="EMBL/GenBank/DDBJ databases">
        <authorList>
            <person name="Corre E."/>
            <person name="Pelletier E."/>
            <person name="Niang G."/>
            <person name="Scheremetjew M."/>
            <person name="Finn R."/>
            <person name="Kale V."/>
            <person name="Holt S."/>
            <person name="Cochrane G."/>
            <person name="Meng A."/>
            <person name="Brown T."/>
            <person name="Cohen L."/>
        </authorList>
    </citation>
    <scope>NUCLEOTIDE SEQUENCE</scope>
    <source>
        <strain evidence="3">CCMP127</strain>
    </source>
</reference>
<keyword evidence="2" id="KW-0812">Transmembrane</keyword>
<dbReference type="EMBL" id="HBIM01011543">
    <property type="protein sequence ID" value="CAE0412284.1"/>
    <property type="molecule type" value="Transcribed_RNA"/>
</dbReference>
<evidence type="ECO:0000313" key="3">
    <source>
        <dbReference type="EMBL" id="CAE0412284.1"/>
    </source>
</evidence>
<accession>A0A7S3L555</accession>
<name>A0A7S3L555_9STRA</name>